<dbReference type="PANTHER" id="PTHR38681:SF1">
    <property type="entry name" value="RETROVIRUS-RELATED POL POLYPROTEIN FROM TRANSPOSON 412-LIKE PROTEIN"/>
    <property type="match status" value="1"/>
</dbReference>
<evidence type="ECO:0000259" key="1">
    <source>
        <dbReference type="PROSITE" id="PS50994"/>
    </source>
</evidence>
<dbReference type="PANTHER" id="PTHR38681">
    <property type="entry name" value="RETROVIRUS-RELATED POL POLYPROTEIN FROM TRANSPOSON 412-LIKE PROTEIN-RELATED"/>
    <property type="match status" value="1"/>
</dbReference>
<keyword evidence="3" id="KW-1185">Reference proteome</keyword>
<comment type="caution">
    <text evidence="2">The sequence shown here is derived from an EMBL/GenBank/DDBJ whole genome shotgun (WGS) entry which is preliminary data.</text>
</comment>
<dbReference type="AlphaFoldDB" id="A0A4Y2C279"/>
<accession>A0A4Y2C279</accession>
<dbReference type="GO" id="GO:0015074">
    <property type="term" value="P:DNA integration"/>
    <property type="evidence" value="ECO:0007669"/>
    <property type="project" value="InterPro"/>
</dbReference>
<gene>
    <name evidence="2" type="ORF">AVEN_19634_1</name>
</gene>
<organism evidence="2 3">
    <name type="scientific">Araneus ventricosus</name>
    <name type="common">Orbweaver spider</name>
    <name type="synonym">Epeira ventricosa</name>
    <dbReference type="NCBI Taxonomy" id="182803"/>
    <lineage>
        <taxon>Eukaryota</taxon>
        <taxon>Metazoa</taxon>
        <taxon>Ecdysozoa</taxon>
        <taxon>Arthropoda</taxon>
        <taxon>Chelicerata</taxon>
        <taxon>Arachnida</taxon>
        <taxon>Araneae</taxon>
        <taxon>Araneomorphae</taxon>
        <taxon>Entelegynae</taxon>
        <taxon>Araneoidea</taxon>
        <taxon>Araneidae</taxon>
        <taxon>Araneus</taxon>
    </lineage>
</organism>
<evidence type="ECO:0000313" key="2">
    <source>
        <dbReference type="EMBL" id="GBL98561.1"/>
    </source>
</evidence>
<feature type="domain" description="Integrase catalytic" evidence="1">
    <location>
        <begin position="1"/>
        <end position="111"/>
    </location>
</feature>
<dbReference type="PROSITE" id="PS50994">
    <property type="entry name" value="INTEGRASE"/>
    <property type="match status" value="1"/>
</dbReference>
<dbReference type="Gene3D" id="3.30.420.10">
    <property type="entry name" value="Ribonuclease H-like superfamily/Ribonuclease H"/>
    <property type="match status" value="1"/>
</dbReference>
<dbReference type="Proteomes" id="UP000499080">
    <property type="component" value="Unassembled WGS sequence"/>
</dbReference>
<dbReference type="InterPro" id="IPR012337">
    <property type="entry name" value="RNaseH-like_sf"/>
</dbReference>
<sequence>MGSRFGVPEVITTDRGTNFQSHLFHSLANLLGSYKNRSTAYNPKSNGMIKRIHRQLKAALMAHSTADWVGALPLVLLGIGSSIKLDIGAYSVELVYGTTLRLPGEFFRKFQNITQTQTEFLAELRRAMK</sequence>
<protein>
    <recommendedName>
        <fullName evidence="1">Integrase catalytic domain-containing protein</fullName>
    </recommendedName>
</protein>
<dbReference type="InterPro" id="IPR001584">
    <property type="entry name" value="Integrase_cat-core"/>
</dbReference>
<dbReference type="GO" id="GO:0003676">
    <property type="term" value="F:nucleic acid binding"/>
    <property type="evidence" value="ECO:0007669"/>
    <property type="project" value="InterPro"/>
</dbReference>
<evidence type="ECO:0000313" key="3">
    <source>
        <dbReference type="Proteomes" id="UP000499080"/>
    </source>
</evidence>
<dbReference type="OrthoDB" id="6429193at2759"/>
<dbReference type="EMBL" id="BGPR01000141">
    <property type="protein sequence ID" value="GBL98561.1"/>
    <property type="molecule type" value="Genomic_DNA"/>
</dbReference>
<name>A0A4Y2C279_ARAVE</name>
<reference evidence="2 3" key="1">
    <citation type="journal article" date="2019" name="Sci. Rep.">
        <title>Orb-weaving spider Araneus ventricosus genome elucidates the spidroin gene catalogue.</title>
        <authorList>
            <person name="Kono N."/>
            <person name="Nakamura H."/>
            <person name="Ohtoshi R."/>
            <person name="Moran D.A.P."/>
            <person name="Shinohara A."/>
            <person name="Yoshida Y."/>
            <person name="Fujiwara M."/>
            <person name="Mori M."/>
            <person name="Tomita M."/>
            <person name="Arakawa K."/>
        </authorList>
    </citation>
    <scope>NUCLEOTIDE SEQUENCE [LARGE SCALE GENOMIC DNA]</scope>
</reference>
<dbReference type="InterPro" id="IPR036397">
    <property type="entry name" value="RNaseH_sf"/>
</dbReference>
<dbReference type="SUPFAM" id="SSF53098">
    <property type="entry name" value="Ribonuclease H-like"/>
    <property type="match status" value="1"/>
</dbReference>
<proteinExistence type="predicted"/>